<sequence length="293" mass="33360">MLIVNKEQSEIQKLKTLLSKRFQMKDLGPAKVILGMEIERDRTQRRLGLFQKRYLTKVLERFDMSEAKPVNTPIAHHFKLSVSQCPETDEDKRFMSNPGKAHWQAVKWVLRYIRGSHDTGIIYGCNNRSSEFQVEGFVDSDYAGSLDTRRSLTGYLFTIGGGVISWKSNLQPVVTLSTTEAEYIAVTEAVKEAIWLKGLVTELGFNQKQVTIHCDNHSAIHLSKHQVFHDKSKHIDMKMHFVRDIINSGGVSIEKISTEDNPSDMLTKSVPGHKFAHCLGLINMRKKMKETCP</sequence>
<reference evidence="2" key="1">
    <citation type="submission" date="2016-03" db="EMBL/GenBank/DDBJ databases">
        <title>Mechanisms controlling the formation of the plant cell surface in tip-growing cells are functionally conserved among land plants.</title>
        <authorList>
            <person name="Honkanen S."/>
            <person name="Jones V.A."/>
            <person name="Morieri G."/>
            <person name="Champion C."/>
            <person name="Hetherington A.J."/>
            <person name="Kelly S."/>
            <person name="Saint-Marcoux D."/>
            <person name="Proust H."/>
            <person name="Prescott H."/>
            <person name="Dolan L."/>
        </authorList>
    </citation>
    <scope>NUCLEOTIDE SEQUENCE [LARGE SCALE GENOMIC DNA]</scope>
    <source>
        <tissue evidence="2">Whole gametophyte</tissue>
    </source>
</reference>
<keyword evidence="3" id="KW-1185">Reference proteome</keyword>
<dbReference type="Pfam" id="PF07727">
    <property type="entry name" value="RVT_2"/>
    <property type="match status" value="1"/>
</dbReference>
<dbReference type="EMBL" id="LVLJ01001532">
    <property type="protein sequence ID" value="OAE29077.1"/>
    <property type="molecule type" value="Genomic_DNA"/>
</dbReference>
<dbReference type="CDD" id="cd09272">
    <property type="entry name" value="RNase_HI_RT_Ty1"/>
    <property type="match status" value="1"/>
</dbReference>
<accession>A0A176W7N9</accession>
<evidence type="ECO:0000259" key="1">
    <source>
        <dbReference type="Pfam" id="PF07727"/>
    </source>
</evidence>
<name>A0A176W7N9_MARPO</name>
<evidence type="ECO:0000313" key="3">
    <source>
        <dbReference type="Proteomes" id="UP000077202"/>
    </source>
</evidence>
<dbReference type="PANTHER" id="PTHR11439">
    <property type="entry name" value="GAG-POL-RELATED RETROTRANSPOSON"/>
    <property type="match status" value="1"/>
</dbReference>
<proteinExistence type="predicted"/>
<dbReference type="Proteomes" id="UP000077202">
    <property type="component" value="Unassembled WGS sequence"/>
</dbReference>
<protein>
    <recommendedName>
        <fullName evidence="1">Reverse transcriptase Ty1/copia-type domain-containing protein</fullName>
    </recommendedName>
</protein>
<dbReference type="InterPro" id="IPR013103">
    <property type="entry name" value="RVT_2"/>
</dbReference>
<comment type="caution">
    <text evidence="2">The sequence shown here is derived from an EMBL/GenBank/DDBJ whole genome shotgun (WGS) entry which is preliminary data.</text>
</comment>
<dbReference type="AlphaFoldDB" id="A0A176W7N9"/>
<organism evidence="2 3">
    <name type="scientific">Marchantia polymorpha subsp. ruderalis</name>
    <dbReference type="NCBI Taxonomy" id="1480154"/>
    <lineage>
        <taxon>Eukaryota</taxon>
        <taxon>Viridiplantae</taxon>
        <taxon>Streptophyta</taxon>
        <taxon>Embryophyta</taxon>
        <taxon>Marchantiophyta</taxon>
        <taxon>Marchantiopsida</taxon>
        <taxon>Marchantiidae</taxon>
        <taxon>Marchantiales</taxon>
        <taxon>Marchantiaceae</taxon>
        <taxon>Marchantia</taxon>
    </lineage>
</organism>
<feature type="domain" description="Reverse transcriptase Ty1/copia-type" evidence="1">
    <location>
        <begin position="1"/>
        <end position="75"/>
    </location>
</feature>
<gene>
    <name evidence="2" type="ORF">AXG93_1626s1040</name>
</gene>
<evidence type="ECO:0000313" key="2">
    <source>
        <dbReference type="EMBL" id="OAE29077.1"/>
    </source>
</evidence>